<keyword evidence="2" id="KW-0812">Transmembrane</keyword>
<evidence type="ECO:0000313" key="3">
    <source>
        <dbReference type="EMBL" id="KAK3394789.1"/>
    </source>
</evidence>
<accession>A0AAE0P7M6</accession>
<feature type="compositionally biased region" description="Low complexity" evidence="1">
    <location>
        <begin position="76"/>
        <end position="98"/>
    </location>
</feature>
<proteinExistence type="predicted"/>
<dbReference type="AlphaFoldDB" id="A0AAE0P7M6"/>
<evidence type="ECO:0000256" key="1">
    <source>
        <dbReference type="SAM" id="MobiDB-lite"/>
    </source>
</evidence>
<comment type="caution">
    <text evidence="3">The sequence shown here is derived from an EMBL/GenBank/DDBJ whole genome shotgun (WGS) entry which is preliminary data.</text>
</comment>
<sequence>MMLRPYPAHAGPRLCQVWELVTKRQPTHSAKRSFVTLHTNTRPLSARTAQENPARPIATRLLTTSKPYLKVKRPASLKSSQGGDQSLQSPQSPQSPQSHNTAPSRFTTTVRSPETPERLASQPSTADLAQLAAAVDRVSRAFLAQQGIPSELTTLTALRACARFDVKVALDVQTTVETHAENPASLLLASSSRQAAERNARTPGNDVQALSSLRLEDVVSKISDAAYAIVSHPAVVITPQVLDEYVSLQARLGRPETLPQVLELFAAKPSPRLVSGSLRFTERNPHKSDSAIPPSIAEATLAAAMEAKDLDAALGIVENTYATKAFLRSKLIKKALLPAAGVGAVPVAAWLVAQNLALLQDSIDQSQATGIAFAGLIAYLGFTATIGVVAATTANDQMKRVTWAPGTPLSQRWLREEERSAMDKIACAFGFSEESRFGEEQGQDFLLLREYILRKGMELDVVNLMPGMS</sequence>
<feature type="compositionally biased region" description="Polar residues" evidence="1">
    <location>
        <begin position="99"/>
        <end position="112"/>
    </location>
</feature>
<reference evidence="3" key="2">
    <citation type="submission" date="2023-06" db="EMBL/GenBank/DDBJ databases">
        <authorList>
            <consortium name="Lawrence Berkeley National Laboratory"/>
            <person name="Haridas S."/>
            <person name="Hensen N."/>
            <person name="Bonometti L."/>
            <person name="Westerberg I."/>
            <person name="Brannstrom I.O."/>
            <person name="Guillou S."/>
            <person name="Cros-Aarteil S."/>
            <person name="Calhoun S."/>
            <person name="Kuo A."/>
            <person name="Mondo S."/>
            <person name="Pangilinan J."/>
            <person name="Riley R."/>
            <person name="LaButti K."/>
            <person name="Andreopoulos B."/>
            <person name="Lipzen A."/>
            <person name="Chen C."/>
            <person name="Yanf M."/>
            <person name="Daum C."/>
            <person name="Ng V."/>
            <person name="Clum A."/>
            <person name="Steindorff A."/>
            <person name="Ohm R."/>
            <person name="Martin F."/>
            <person name="Silar P."/>
            <person name="Natvig D."/>
            <person name="Lalanne C."/>
            <person name="Gautier V."/>
            <person name="Ament-velasquez S.L."/>
            <person name="Kruys A."/>
            <person name="Hutchinson M.I."/>
            <person name="Powell A.J."/>
            <person name="Barry K."/>
            <person name="Miller A.N."/>
            <person name="Grigoriev I.V."/>
            <person name="Debuchy R."/>
            <person name="Gladieux P."/>
            <person name="Thoren M.H."/>
            <person name="Johannesson H."/>
        </authorList>
    </citation>
    <scope>NUCLEOTIDE SEQUENCE</scope>
    <source>
        <strain evidence="3">CBS 232.78</strain>
    </source>
</reference>
<organism evidence="3 4">
    <name type="scientific">Podospora didyma</name>
    <dbReference type="NCBI Taxonomy" id="330526"/>
    <lineage>
        <taxon>Eukaryota</taxon>
        <taxon>Fungi</taxon>
        <taxon>Dikarya</taxon>
        <taxon>Ascomycota</taxon>
        <taxon>Pezizomycotina</taxon>
        <taxon>Sordariomycetes</taxon>
        <taxon>Sordariomycetidae</taxon>
        <taxon>Sordariales</taxon>
        <taxon>Podosporaceae</taxon>
        <taxon>Podospora</taxon>
    </lineage>
</organism>
<feature type="transmembrane region" description="Helical" evidence="2">
    <location>
        <begin position="371"/>
        <end position="391"/>
    </location>
</feature>
<evidence type="ECO:0000313" key="4">
    <source>
        <dbReference type="Proteomes" id="UP001285441"/>
    </source>
</evidence>
<keyword evidence="4" id="KW-1185">Reference proteome</keyword>
<dbReference type="EMBL" id="JAULSW010000001">
    <property type="protein sequence ID" value="KAK3394789.1"/>
    <property type="molecule type" value="Genomic_DNA"/>
</dbReference>
<feature type="transmembrane region" description="Helical" evidence="2">
    <location>
        <begin position="335"/>
        <end position="359"/>
    </location>
</feature>
<dbReference type="Proteomes" id="UP001285441">
    <property type="component" value="Unassembled WGS sequence"/>
</dbReference>
<keyword evidence="2" id="KW-0472">Membrane</keyword>
<feature type="region of interest" description="Disordered" evidence="1">
    <location>
        <begin position="37"/>
        <end position="125"/>
    </location>
</feature>
<name>A0AAE0P7M6_9PEZI</name>
<reference evidence="3" key="1">
    <citation type="journal article" date="2023" name="Mol. Phylogenet. Evol.">
        <title>Genome-scale phylogeny and comparative genomics of the fungal order Sordariales.</title>
        <authorList>
            <person name="Hensen N."/>
            <person name="Bonometti L."/>
            <person name="Westerberg I."/>
            <person name="Brannstrom I.O."/>
            <person name="Guillou S."/>
            <person name="Cros-Aarteil S."/>
            <person name="Calhoun S."/>
            <person name="Haridas S."/>
            <person name="Kuo A."/>
            <person name="Mondo S."/>
            <person name="Pangilinan J."/>
            <person name="Riley R."/>
            <person name="LaButti K."/>
            <person name="Andreopoulos B."/>
            <person name="Lipzen A."/>
            <person name="Chen C."/>
            <person name="Yan M."/>
            <person name="Daum C."/>
            <person name="Ng V."/>
            <person name="Clum A."/>
            <person name="Steindorff A."/>
            <person name="Ohm R.A."/>
            <person name="Martin F."/>
            <person name="Silar P."/>
            <person name="Natvig D.O."/>
            <person name="Lalanne C."/>
            <person name="Gautier V."/>
            <person name="Ament-Velasquez S.L."/>
            <person name="Kruys A."/>
            <person name="Hutchinson M.I."/>
            <person name="Powell A.J."/>
            <person name="Barry K."/>
            <person name="Miller A.N."/>
            <person name="Grigoriev I.V."/>
            <person name="Debuchy R."/>
            <person name="Gladieux P."/>
            <person name="Hiltunen Thoren M."/>
            <person name="Johannesson H."/>
        </authorList>
    </citation>
    <scope>NUCLEOTIDE SEQUENCE</scope>
    <source>
        <strain evidence="3">CBS 232.78</strain>
    </source>
</reference>
<gene>
    <name evidence="3" type="ORF">B0H63DRAFT_57950</name>
</gene>
<keyword evidence="2" id="KW-1133">Transmembrane helix</keyword>
<evidence type="ECO:0000256" key="2">
    <source>
        <dbReference type="SAM" id="Phobius"/>
    </source>
</evidence>
<feature type="compositionally biased region" description="Polar residues" evidence="1">
    <location>
        <begin position="37"/>
        <end position="51"/>
    </location>
</feature>
<protein>
    <submittedName>
        <fullName evidence="3">Uncharacterized protein</fullName>
    </submittedName>
</protein>